<evidence type="ECO:0000313" key="2">
    <source>
        <dbReference type="Proteomes" id="UP000279386"/>
    </source>
</evidence>
<gene>
    <name evidence="1" type="ORF">PSLUR01_00391</name>
</gene>
<accession>A0A1C3S6Z4</accession>
<dbReference type="Proteomes" id="UP000279386">
    <property type="component" value="Segment"/>
</dbReference>
<sequence>MTTSEKYWWILAHPKFINKDMVPARIDIEPHDVCPMTNRIEDFKALNTKTQFWVEFLSPMYIEQDDEWVQAHDYQLDCGGDTYEEAIDKLYKNVLNTYGDYTQQEADNTFNKIHAFKSTPSIFNPTKTVWEERHSWSSCVIDEETKEKIIDDIKNLKNTIEALREFIMSCTIEQQKEAKIHLESEECKLWVLEKSIEKGIDLDL</sequence>
<evidence type="ECO:0000313" key="1">
    <source>
        <dbReference type="EMBL" id="SCA80368.1"/>
    </source>
</evidence>
<name>A0A1C3S6Z4_9CAUD</name>
<protein>
    <submittedName>
        <fullName evidence="1">Uncharacterized protein</fullName>
    </submittedName>
</protein>
<reference evidence="1 2" key="1">
    <citation type="submission" date="2016-07" db="EMBL/GenBank/DDBJ databases">
        <authorList>
            <person name="Millard A."/>
        </authorList>
    </citation>
    <scope>NUCLEOTIDE SEQUENCE [LARGE SCALE GENOMIC DNA]</scope>
</reference>
<organism evidence="1 2">
    <name type="scientific">Escherichia phage vB_Eco_slurp01</name>
    <dbReference type="NCBI Taxonomy" id="1874688"/>
    <lineage>
        <taxon>Viruses</taxon>
        <taxon>Duplodnaviria</taxon>
        <taxon>Heunggongvirae</taxon>
        <taxon>Uroviricota</taxon>
        <taxon>Caudoviricetes</taxon>
        <taxon>Asteriusvirus</taxon>
        <taxon>Asteriusvirus PBECO4</taxon>
    </lineage>
</organism>
<dbReference type="EMBL" id="LT603033">
    <property type="protein sequence ID" value="SCA80368.1"/>
    <property type="molecule type" value="Genomic_DNA"/>
</dbReference>
<proteinExistence type="predicted"/>